<reference evidence="10 11" key="1">
    <citation type="submission" date="2014-04" db="EMBL/GenBank/DDBJ databases">
        <authorList>
            <consortium name="International Citrus Genome Consortium"/>
            <person name="Gmitter F."/>
            <person name="Chen C."/>
            <person name="Farmerie W."/>
            <person name="Harkins T."/>
            <person name="Desany B."/>
            <person name="Mohiuddin M."/>
            <person name="Kodira C."/>
            <person name="Borodovsky M."/>
            <person name="Lomsadze A."/>
            <person name="Burns P."/>
            <person name="Jenkins J."/>
            <person name="Prochnik S."/>
            <person name="Shu S."/>
            <person name="Chapman J."/>
            <person name="Pitluck S."/>
            <person name="Schmutz J."/>
            <person name="Rokhsar D."/>
        </authorList>
    </citation>
    <scope>NUCLEOTIDE SEQUENCE</scope>
</reference>
<keyword evidence="11" id="KW-1185">Reference proteome</keyword>
<dbReference type="AlphaFoldDB" id="A0A067FDI9"/>
<dbReference type="GO" id="GO:0008270">
    <property type="term" value="F:zinc ion binding"/>
    <property type="evidence" value="ECO:0007669"/>
    <property type="project" value="UniProtKB-KW"/>
</dbReference>
<evidence type="ECO:0000313" key="11">
    <source>
        <dbReference type="Proteomes" id="UP000027120"/>
    </source>
</evidence>
<keyword evidence="5" id="KW-0238">DNA-binding</keyword>
<dbReference type="InterPro" id="IPR057444">
    <property type="entry name" value="Znf-CCCH_AtC3H23-like"/>
</dbReference>
<evidence type="ECO:0000256" key="5">
    <source>
        <dbReference type="ARBA" id="ARBA00023125"/>
    </source>
</evidence>
<name>A0A067FDI9_CITSI</name>
<dbReference type="SMART" id="SM00248">
    <property type="entry name" value="ANK"/>
    <property type="match status" value="2"/>
</dbReference>
<dbReference type="PROSITE" id="PS50297">
    <property type="entry name" value="ANK_REP_REGION"/>
    <property type="match status" value="1"/>
</dbReference>
<dbReference type="InterPro" id="IPR002110">
    <property type="entry name" value="Ankyrin_rpt"/>
</dbReference>
<dbReference type="SUPFAM" id="SSF48403">
    <property type="entry name" value="Ankyrin repeat"/>
    <property type="match status" value="1"/>
</dbReference>
<evidence type="ECO:0000256" key="2">
    <source>
        <dbReference type="ARBA" id="ARBA00022737"/>
    </source>
</evidence>
<dbReference type="Pfam" id="PF25512">
    <property type="entry name" value="zf-CCCH_AtC3H23"/>
    <property type="match status" value="1"/>
</dbReference>
<dbReference type="EMBL" id="KK784926">
    <property type="protein sequence ID" value="KDO61256.1"/>
    <property type="molecule type" value="Genomic_DNA"/>
</dbReference>
<dbReference type="PROSITE" id="PS50088">
    <property type="entry name" value="ANK_REPEAT"/>
    <property type="match status" value="1"/>
</dbReference>
<feature type="domain" description="C3H1-type" evidence="9">
    <location>
        <begin position="352"/>
        <end position="374"/>
    </location>
</feature>
<dbReference type="Pfam" id="PF12796">
    <property type="entry name" value="Ank_2"/>
    <property type="match status" value="1"/>
</dbReference>
<dbReference type="PaxDb" id="2711-XP_006470610.1"/>
<evidence type="ECO:0000256" key="8">
    <source>
        <dbReference type="SAM" id="MobiDB-lite"/>
    </source>
</evidence>
<feature type="region of interest" description="Disordered" evidence="8">
    <location>
        <begin position="66"/>
        <end position="90"/>
    </location>
</feature>
<dbReference type="InterPro" id="IPR036770">
    <property type="entry name" value="Ankyrin_rpt-contain_sf"/>
</dbReference>
<feature type="compositionally biased region" description="Polar residues" evidence="8">
    <location>
        <begin position="79"/>
        <end position="88"/>
    </location>
</feature>
<dbReference type="FunFam" id="3.30.1370.210:FF:000009">
    <property type="entry name" value="Zinc finger CCCH domain-containing protein 66"/>
    <property type="match status" value="1"/>
</dbReference>
<dbReference type="eggNOG" id="KOG1595">
    <property type="taxonomic scope" value="Eukaryota"/>
</dbReference>
<dbReference type="PANTHER" id="PTHR14493">
    <property type="entry name" value="UNKEMPT FAMILY MEMBER"/>
    <property type="match status" value="1"/>
</dbReference>
<feature type="repeat" description="ANK" evidence="6">
    <location>
        <begin position="174"/>
        <end position="209"/>
    </location>
</feature>
<gene>
    <name evidence="10" type="ORF">CISIN_1g004266mg</name>
</gene>
<evidence type="ECO:0000313" key="10">
    <source>
        <dbReference type="EMBL" id="KDO61256.1"/>
    </source>
</evidence>
<keyword evidence="4 7" id="KW-0862">Zinc</keyword>
<organism evidence="10 11">
    <name type="scientific">Citrus sinensis</name>
    <name type="common">Sweet orange</name>
    <name type="synonym">Citrus aurantium var. sinensis</name>
    <dbReference type="NCBI Taxonomy" id="2711"/>
    <lineage>
        <taxon>Eukaryota</taxon>
        <taxon>Viridiplantae</taxon>
        <taxon>Streptophyta</taxon>
        <taxon>Embryophyta</taxon>
        <taxon>Tracheophyta</taxon>
        <taxon>Spermatophyta</taxon>
        <taxon>Magnoliopsida</taxon>
        <taxon>eudicotyledons</taxon>
        <taxon>Gunneridae</taxon>
        <taxon>Pentapetalae</taxon>
        <taxon>rosids</taxon>
        <taxon>malvids</taxon>
        <taxon>Sapindales</taxon>
        <taxon>Rutaceae</taxon>
        <taxon>Aurantioideae</taxon>
        <taxon>Citrus</taxon>
    </lineage>
</organism>
<keyword evidence="3 7" id="KW-0863">Zinc-finger</keyword>
<evidence type="ECO:0000256" key="3">
    <source>
        <dbReference type="ARBA" id="ARBA00022771"/>
    </source>
</evidence>
<dbReference type="Gene3D" id="3.30.1370.210">
    <property type="match status" value="1"/>
</dbReference>
<evidence type="ECO:0000256" key="7">
    <source>
        <dbReference type="PROSITE-ProRule" id="PRU00723"/>
    </source>
</evidence>
<dbReference type="InterPro" id="IPR000571">
    <property type="entry name" value="Znf_CCCH"/>
</dbReference>
<evidence type="ECO:0000256" key="1">
    <source>
        <dbReference type="ARBA" id="ARBA00022723"/>
    </source>
</evidence>
<evidence type="ECO:0000256" key="6">
    <source>
        <dbReference type="PROSITE-ProRule" id="PRU00023"/>
    </source>
</evidence>
<evidence type="ECO:0000259" key="9">
    <source>
        <dbReference type="PROSITE" id="PS50103"/>
    </source>
</evidence>
<feature type="region of interest" description="Disordered" evidence="8">
    <location>
        <begin position="700"/>
        <end position="749"/>
    </location>
</feature>
<dbReference type="Proteomes" id="UP000027120">
    <property type="component" value="Unassembled WGS sequence"/>
</dbReference>
<dbReference type="InterPro" id="IPR045234">
    <property type="entry name" value="Unkempt-like"/>
</dbReference>
<keyword evidence="1 7" id="KW-0479">Metal-binding</keyword>
<keyword evidence="2" id="KW-0677">Repeat</keyword>
<dbReference type="Gene3D" id="1.25.40.20">
    <property type="entry name" value="Ankyrin repeat-containing domain"/>
    <property type="match status" value="1"/>
</dbReference>
<keyword evidence="6" id="KW-0040">ANK repeat</keyword>
<evidence type="ECO:0000256" key="4">
    <source>
        <dbReference type="ARBA" id="ARBA00022833"/>
    </source>
</evidence>
<accession>A0A067FDI9</accession>
<dbReference type="GO" id="GO:0003677">
    <property type="term" value="F:DNA binding"/>
    <property type="evidence" value="ECO:0007669"/>
    <property type="project" value="UniProtKB-KW"/>
</dbReference>
<protein>
    <recommendedName>
        <fullName evidence="9">C3H1-type domain-containing protein</fullName>
    </recommendedName>
</protein>
<feature type="zinc finger region" description="C3H1-type" evidence="7">
    <location>
        <begin position="352"/>
        <end position="374"/>
    </location>
</feature>
<proteinExistence type="predicted"/>
<dbReference type="GO" id="GO:0006355">
    <property type="term" value="P:regulation of DNA-templated transcription"/>
    <property type="evidence" value="ECO:0007669"/>
    <property type="project" value="UniProtKB-ARBA"/>
</dbReference>
<feature type="compositionally biased region" description="Polar residues" evidence="8">
    <location>
        <begin position="730"/>
        <end position="746"/>
    </location>
</feature>
<feature type="compositionally biased region" description="Basic and acidic residues" evidence="8">
    <location>
        <begin position="713"/>
        <end position="723"/>
    </location>
</feature>
<dbReference type="PROSITE" id="PS50103">
    <property type="entry name" value="ZF_C3H1"/>
    <property type="match status" value="1"/>
</dbReference>
<dbReference type="PANTHER" id="PTHR14493:SF50">
    <property type="entry name" value="RING FINGER PROTEIN UNKEMPT"/>
    <property type="match status" value="1"/>
</dbReference>
<dbReference type="SMART" id="SM00356">
    <property type="entry name" value="ZnF_C3H1"/>
    <property type="match status" value="2"/>
</dbReference>
<sequence>MVAVPAVTMRNKSSPLKISISIFQKHTQNVFLVDFAINDRTLLILLFFQNYLIMCGGSEKLSSKALAPSASPPSKPSLQRNMSNPTETMKSDHSFSRLLELAADNDVEGFKQCICDTSAICEVGLWYSFQRLSKKIVLQHRTPLMVAAEYGSVDVVKLILSLTKADVNLTCGLDKSTALHCAASGGSVNAVDVVKLLLFAGADSNLTDAHGNRPFDVIVVHPNVPDSRVSLEDLLKNGGSVSFDELQVSSVDLRSSSSLSSSSDDSSLSSLTCKSDDVHAFVAPEKKEYPIDPSLPDIKDSIYASDEFRMYSFKIRPCSRAYSHDWTECPFAHPGENARRRDPRKFHYSCMPCPDHRKGACSRGDMCEYAHGIFESWLHPAQYRTKLCKDGTSCMRRVCFFAHALDELRPLYASTGSGMPSPQSATAMNMLPGSPSAVSAMLPSPFTPPMSPSNDILCLSMAWPQQNIPTLHLPSSNLQASRLRSSLNARDIPVEDLGMLRDFEMQNQLINEFSHSQPQFGTSSGGNMSVRLNRLTPTKLDQLSYPEISSPQYSDQFAASNVFSPSHKSMVLNQLQQQQQNMSSPINTNVFSPMNVDHPLLQASFGISSPGRMSPRKMEPISPMSPRVSTLTPREKLLQQLHSLSLREHGPRLSCDLKSDSPIGSVLNSWSKLESPSMKIDWSIQADELNHLRRSHSFGRNGEGLDVSTVQSHMRETPSKMKETTPAPPSSMSFPTEGANLNPQSESGDHLGAWLDQLQLDQIVA</sequence>